<feature type="transmembrane region" description="Helical" evidence="9">
    <location>
        <begin position="277"/>
        <end position="296"/>
    </location>
</feature>
<feature type="transmembrane region" description="Helical" evidence="9">
    <location>
        <begin position="238"/>
        <end position="257"/>
    </location>
</feature>
<keyword evidence="12" id="KW-1185">Reference proteome</keyword>
<dbReference type="GO" id="GO:0098719">
    <property type="term" value="P:sodium ion import across plasma membrane"/>
    <property type="evidence" value="ECO:0007669"/>
    <property type="project" value="TreeGrafter"/>
</dbReference>
<dbReference type="Pfam" id="PF00999">
    <property type="entry name" value="Na_H_Exchanger"/>
    <property type="match status" value="1"/>
</dbReference>
<dbReference type="InterPro" id="IPR018422">
    <property type="entry name" value="Cation/H_exchanger_CPA1"/>
</dbReference>
<feature type="transmembrane region" description="Helical" evidence="9">
    <location>
        <begin position="119"/>
        <end position="141"/>
    </location>
</feature>
<evidence type="ECO:0000256" key="7">
    <source>
        <dbReference type="ARBA" id="ARBA00023136"/>
    </source>
</evidence>
<evidence type="ECO:0000256" key="2">
    <source>
        <dbReference type="ARBA" id="ARBA00022448"/>
    </source>
</evidence>
<proteinExistence type="predicted"/>
<evidence type="ECO:0000256" key="8">
    <source>
        <dbReference type="ARBA" id="ARBA00023201"/>
    </source>
</evidence>
<dbReference type="GO" id="GO:0015385">
    <property type="term" value="F:sodium:proton antiporter activity"/>
    <property type="evidence" value="ECO:0007669"/>
    <property type="project" value="InterPro"/>
</dbReference>
<name>G0QXI2_ICHMU</name>
<feature type="domain" description="Cation/H+ exchanger transmembrane" evidence="10">
    <location>
        <begin position="1"/>
        <end position="322"/>
    </location>
</feature>
<evidence type="ECO:0000256" key="1">
    <source>
        <dbReference type="ARBA" id="ARBA00004141"/>
    </source>
</evidence>
<dbReference type="GO" id="GO:0005886">
    <property type="term" value="C:plasma membrane"/>
    <property type="evidence" value="ECO:0007669"/>
    <property type="project" value="TreeGrafter"/>
</dbReference>
<evidence type="ECO:0000256" key="9">
    <source>
        <dbReference type="SAM" id="Phobius"/>
    </source>
</evidence>
<keyword evidence="8" id="KW-0739">Sodium transport</keyword>
<dbReference type="GO" id="GO:0051453">
    <property type="term" value="P:regulation of intracellular pH"/>
    <property type="evidence" value="ECO:0007669"/>
    <property type="project" value="TreeGrafter"/>
</dbReference>
<accession>G0QXI2</accession>
<protein>
    <submittedName>
        <fullName evidence="11">Sodium hydrogen, putative</fullName>
    </submittedName>
</protein>
<evidence type="ECO:0000313" key="12">
    <source>
        <dbReference type="Proteomes" id="UP000008983"/>
    </source>
</evidence>
<comment type="subcellular location">
    <subcellularLocation>
        <location evidence="1">Membrane</location>
        <topology evidence="1">Multi-pass membrane protein</topology>
    </subcellularLocation>
</comment>
<evidence type="ECO:0000256" key="6">
    <source>
        <dbReference type="ARBA" id="ARBA00023065"/>
    </source>
</evidence>
<dbReference type="GeneID" id="14906185"/>
<feature type="transmembrane region" description="Helical" evidence="9">
    <location>
        <begin position="162"/>
        <end position="191"/>
    </location>
</feature>
<feature type="transmembrane region" description="Helical" evidence="9">
    <location>
        <begin position="50"/>
        <end position="68"/>
    </location>
</feature>
<keyword evidence="6" id="KW-0406">Ion transport</keyword>
<sequence>MQRKYFFKHLGSIIVYSVIGTAISILTTSALIYFIGWIGVATNLGLNGSFAFGALISATDPVAVMSIFKQMNCDKNLYALIFGESILNDAVSIIVYNITLQLKEEQGGYDTIWKALYDFLYVFFGSMVTGFVIGLLSAYRLKYKDKQNEETQNNTEMTILTIIPWVSYLVAEGLQLSGIVSIVFCGIAMVRYALPNVTENNQKVNKRLYNILAYTFENLVFIFIGVGFVCFDLAWKEMGVSLFVCAFLIINLARYINVETVSYFLNKYRTTNIVNKNFRFILWFSGFRGAMAYALSMKSREQFTQNNLGRIMLTITLLYSVINIFIHASILENIAKKCKIQQSFYNLEEQKDNLQVSDHNHQYQGFWNKVKEFFALVDQKYLQKFLLGNVDDMNLSLNINIEQLLRSLK</sequence>
<dbReference type="PANTHER" id="PTHR10110:SF187">
    <property type="entry name" value="SODIUM_HYDROGEN EXCHANGER"/>
    <property type="match status" value="1"/>
</dbReference>
<evidence type="ECO:0000256" key="4">
    <source>
        <dbReference type="ARBA" id="ARBA00022989"/>
    </source>
</evidence>
<feature type="transmembrane region" description="Helical" evidence="9">
    <location>
        <begin position="308"/>
        <end position="330"/>
    </location>
</feature>
<keyword evidence="5" id="KW-0915">Sodium</keyword>
<evidence type="ECO:0000259" key="10">
    <source>
        <dbReference type="Pfam" id="PF00999"/>
    </source>
</evidence>
<dbReference type="RefSeq" id="XP_004031310.1">
    <property type="nucleotide sequence ID" value="XM_004031262.1"/>
</dbReference>
<dbReference type="GO" id="GO:0015386">
    <property type="term" value="F:potassium:proton antiporter activity"/>
    <property type="evidence" value="ECO:0007669"/>
    <property type="project" value="TreeGrafter"/>
</dbReference>
<evidence type="ECO:0000256" key="3">
    <source>
        <dbReference type="ARBA" id="ARBA00022692"/>
    </source>
</evidence>
<reference evidence="11 12" key="1">
    <citation type="submission" date="2011-07" db="EMBL/GenBank/DDBJ databases">
        <authorList>
            <person name="Coyne R."/>
            <person name="Brami D."/>
            <person name="Johnson J."/>
            <person name="Hostetler J."/>
            <person name="Hannick L."/>
            <person name="Clark T."/>
            <person name="Cassidy-Hanley D."/>
            <person name="Inman J."/>
        </authorList>
    </citation>
    <scope>NUCLEOTIDE SEQUENCE [LARGE SCALE GENOMIC DNA]</scope>
    <source>
        <strain evidence="11 12">G5</strain>
    </source>
</reference>
<evidence type="ECO:0000313" key="11">
    <source>
        <dbReference type="EMBL" id="EGR30074.1"/>
    </source>
</evidence>
<dbReference type="Proteomes" id="UP000008983">
    <property type="component" value="Unassembled WGS sequence"/>
</dbReference>
<dbReference type="EMBL" id="GL984075">
    <property type="protein sequence ID" value="EGR30074.1"/>
    <property type="molecule type" value="Genomic_DNA"/>
</dbReference>
<dbReference type="InParanoid" id="G0QXI2"/>
<organism evidence="11 12">
    <name type="scientific">Ichthyophthirius multifiliis</name>
    <name type="common">White spot disease agent</name>
    <name type="synonym">Ich</name>
    <dbReference type="NCBI Taxonomy" id="5932"/>
    <lineage>
        <taxon>Eukaryota</taxon>
        <taxon>Sar</taxon>
        <taxon>Alveolata</taxon>
        <taxon>Ciliophora</taxon>
        <taxon>Intramacronucleata</taxon>
        <taxon>Oligohymenophorea</taxon>
        <taxon>Hymenostomatida</taxon>
        <taxon>Ophryoglenina</taxon>
        <taxon>Ichthyophthirius</taxon>
    </lineage>
</organism>
<feature type="transmembrane region" description="Helical" evidence="9">
    <location>
        <begin position="211"/>
        <end position="231"/>
    </location>
</feature>
<dbReference type="OMA" id="RHTMSEH"/>
<dbReference type="PANTHER" id="PTHR10110">
    <property type="entry name" value="SODIUM/HYDROGEN EXCHANGER"/>
    <property type="match status" value="1"/>
</dbReference>
<keyword evidence="3 9" id="KW-0812">Transmembrane</keyword>
<dbReference type="OrthoDB" id="196264at2759"/>
<dbReference type="InterPro" id="IPR006153">
    <property type="entry name" value="Cation/H_exchanger_TM"/>
</dbReference>
<keyword evidence="7 9" id="KW-0472">Membrane</keyword>
<keyword evidence="2" id="KW-0813">Transport</keyword>
<dbReference type="STRING" id="857967.G0QXI2"/>
<evidence type="ECO:0000256" key="5">
    <source>
        <dbReference type="ARBA" id="ARBA00023053"/>
    </source>
</evidence>
<dbReference type="AlphaFoldDB" id="G0QXI2"/>
<keyword evidence="4 9" id="KW-1133">Transmembrane helix</keyword>
<feature type="transmembrane region" description="Helical" evidence="9">
    <location>
        <begin position="12"/>
        <end position="38"/>
    </location>
</feature>
<dbReference type="Gene3D" id="6.10.140.1330">
    <property type="match status" value="1"/>
</dbReference>
<gene>
    <name evidence="11" type="ORF">IMG5_143020</name>
</gene>
<dbReference type="eggNOG" id="KOG1965">
    <property type="taxonomic scope" value="Eukaryota"/>
</dbReference>